<proteinExistence type="predicted"/>
<reference evidence="2" key="1">
    <citation type="submission" date="2014-11" db="EMBL/GenBank/DDBJ databases">
        <authorList>
            <person name="Amaro Gonzalez C."/>
        </authorList>
    </citation>
    <scope>NUCLEOTIDE SEQUENCE</scope>
</reference>
<accession>A0A0E9UMF2</accession>
<dbReference type="AlphaFoldDB" id="A0A0E9UMF2"/>
<feature type="compositionally biased region" description="Basic and acidic residues" evidence="1">
    <location>
        <begin position="1"/>
        <end position="28"/>
    </location>
</feature>
<sequence length="50" mass="5953">MSERTPKISKEDKLPQLSFKKHEPDMRQSKHVIQTSIHQRRDCCSNTMIK</sequence>
<name>A0A0E9UMF2_ANGAN</name>
<evidence type="ECO:0000256" key="1">
    <source>
        <dbReference type="SAM" id="MobiDB-lite"/>
    </source>
</evidence>
<protein>
    <submittedName>
        <fullName evidence="2">Uncharacterized protein</fullName>
    </submittedName>
</protein>
<feature type="region of interest" description="Disordered" evidence="1">
    <location>
        <begin position="1"/>
        <end position="38"/>
    </location>
</feature>
<evidence type="ECO:0000313" key="2">
    <source>
        <dbReference type="EMBL" id="JAH66926.1"/>
    </source>
</evidence>
<reference evidence="2" key="2">
    <citation type="journal article" date="2015" name="Fish Shellfish Immunol.">
        <title>Early steps in the European eel (Anguilla anguilla)-Vibrio vulnificus interaction in the gills: Role of the RtxA13 toxin.</title>
        <authorList>
            <person name="Callol A."/>
            <person name="Pajuelo D."/>
            <person name="Ebbesson L."/>
            <person name="Teles M."/>
            <person name="MacKenzie S."/>
            <person name="Amaro C."/>
        </authorList>
    </citation>
    <scope>NUCLEOTIDE SEQUENCE</scope>
</reference>
<organism evidence="2">
    <name type="scientific">Anguilla anguilla</name>
    <name type="common">European freshwater eel</name>
    <name type="synonym">Muraena anguilla</name>
    <dbReference type="NCBI Taxonomy" id="7936"/>
    <lineage>
        <taxon>Eukaryota</taxon>
        <taxon>Metazoa</taxon>
        <taxon>Chordata</taxon>
        <taxon>Craniata</taxon>
        <taxon>Vertebrata</taxon>
        <taxon>Euteleostomi</taxon>
        <taxon>Actinopterygii</taxon>
        <taxon>Neopterygii</taxon>
        <taxon>Teleostei</taxon>
        <taxon>Anguilliformes</taxon>
        <taxon>Anguillidae</taxon>
        <taxon>Anguilla</taxon>
    </lineage>
</organism>
<dbReference type="EMBL" id="GBXM01041651">
    <property type="protein sequence ID" value="JAH66926.1"/>
    <property type="molecule type" value="Transcribed_RNA"/>
</dbReference>